<dbReference type="Proteomes" id="UP001239111">
    <property type="component" value="Chromosome 3"/>
</dbReference>
<organism evidence="1 2">
    <name type="scientific">Eretmocerus hayati</name>
    <dbReference type="NCBI Taxonomy" id="131215"/>
    <lineage>
        <taxon>Eukaryota</taxon>
        <taxon>Metazoa</taxon>
        <taxon>Ecdysozoa</taxon>
        <taxon>Arthropoda</taxon>
        <taxon>Hexapoda</taxon>
        <taxon>Insecta</taxon>
        <taxon>Pterygota</taxon>
        <taxon>Neoptera</taxon>
        <taxon>Endopterygota</taxon>
        <taxon>Hymenoptera</taxon>
        <taxon>Apocrita</taxon>
        <taxon>Proctotrupomorpha</taxon>
        <taxon>Chalcidoidea</taxon>
        <taxon>Aphelinidae</taxon>
        <taxon>Aphelininae</taxon>
        <taxon>Eretmocerus</taxon>
    </lineage>
</organism>
<feature type="non-terminal residue" evidence="1">
    <location>
        <position position="1"/>
    </location>
</feature>
<proteinExistence type="predicted"/>
<dbReference type="EMBL" id="CM056743">
    <property type="protein sequence ID" value="KAJ8674143.1"/>
    <property type="molecule type" value="Genomic_DNA"/>
</dbReference>
<gene>
    <name evidence="1" type="ORF">QAD02_005405</name>
</gene>
<evidence type="ECO:0000313" key="1">
    <source>
        <dbReference type="EMBL" id="KAJ8674143.1"/>
    </source>
</evidence>
<name>A0ACC2NTF5_9HYME</name>
<reference evidence="1" key="1">
    <citation type="submission" date="2023-04" db="EMBL/GenBank/DDBJ databases">
        <title>A chromosome-level genome assembly of the parasitoid wasp Eretmocerus hayati.</title>
        <authorList>
            <person name="Zhong Y."/>
            <person name="Liu S."/>
            <person name="Liu Y."/>
        </authorList>
    </citation>
    <scope>NUCLEOTIDE SEQUENCE</scope>
    <source>
        <strain evidence="1">ZJU_SS_LIU_2023</strain>
    </source>
</reference>
<keyword evidence="2" id="KW-1185">Reference proteome</keyword>
<protein>
    <submittedName>
        <fullName evidence="1">Uncharacterized protein</fullName>
    </submittedName>
</protein>
<evidence type="ECO:0000313" key="2">
    <source>
        <dbReference type="Proteomes" id="UP001239111"/>
    </source>
</evidence>
<comment type="caution">
    <text evidence="1">The sequence shown here is derived from an EMBL/GenBank/DDBJ whole genome shotgun (WGS) entry which is preliminary data.</text>
</comment>
<sequence length="300" mass="32728">GRMEMINHFQISIQILISMAIISTLSLETKESRMAGGLDAPDGVFSYVVSIQVNSRHVCAGTIVSPSVVLTAAHCISDGYKHTVRSGSTRWNSGGSLHEVVNFTRHHQFKKIKITNNTLALNDLALIRVKPLMTSLSVDTVKLFEQDEMLDEKSNVTLIGWGATRKTRPGDFNFGNSWDVIKSIIVSYDKSHYFSENLKIANFKVLPKEACASGSLTALLDKQICAGSSYANGCKGDSGGPLMVNGRQVGIMSSGGKECGKEGSVNIFVNIASYRDWIDENVIILGFVFDEDPSPYSTVH</sequence>
<accession>A0ACC2NTF5</accession>